<sequence>MEMFDTHRRDILNFDNYMDLKKPGFGGPASAMPLKDGKGKLVNTKPKLAGFQHTVERDPAFSHPVYDPTYKAMTGDLVYKQEGRKAFKYDDQRTGIPVVQMDPLKEGKSYTSFNRFINEAMEDETEEEVEAELMGYEGVEDENEEDEEEERSYATKSNRTMSDLRAIEDRLRNFEDEDSEDEEDFGANPFGEVPQWIKDLQNNQADRQTGQNSLGSEEVDDEFGANPDDCDECGDTNWMK</sequence>
<reference evidence="2" key="1">
    <citation type="submission" date="2020-05" db="EMBL/GenBank/DDBJ databases">
        <authorList>
            <person name="Chiriac C."/>
            <person name="Salcher M."/>
            <person name="Ghai R."/>
            <person name="Kavagutti S V."/>
        </authorList>
    </citation>
    <scope>NUCLEOTIDE SEQUENCE</scope>
</reference>
<dbReference type="EMBL" id="LR797195">
    <property type="protein sequence ID" value="CAB4193865.1"/>
    <property type="molecule type" value="Genomic_DNA"/>
</dbReference>
<feature type="compositionally biased region" description="Acidic residues" evidence="1">
    <location>
        <begin position="139"/>
        <end position="150"/>
    </location>
</feature>
<evidence type="ECO:0000313" key="3">
    <source>
        <dbReference type="EMBL" id="CAB4193865.1"/>
    </source>
</evidence>
<dbReference type="EMBL" id="LR796916">
    <property type="protein sequence ID" value="CAB4175597.1"/>
    <property type="molecule type" value="Genomic_DNA"/>
</dbReference>
<proteinExistence type="predicted"/>
<gene>
    <name evidence="3" type="ORF">UFOVP1247_236</name>
    <name evidence="2" type="ORF">UFOVP970_276</name>
</gene>
<feature type="region of interest" description="Disordered" evidence="1">
    <location>
        <begin position="172"/>
        <end position="240"/>
    </location>
</feature>
<organism evidence="2">
    <name type="scientific">uncultured Caudovirales phage</name>
    <dbReference type="NCBI Taxonomy" id="2100421"/>
    <lineage>
        <taxon>Viruses</taxon>
        <taxon>Duplodnaviria</taxon>
        <taxon>Heunggongvirae</taxon>
        <taxon>Uroviricota</taxon>
        <taxon>Caudoviricetes</taxon>
        <taxon>Peduoviridae</taxon>
        <taxon>Maltschvirus</taxon>
        <taxon>Maltschvirus maltsch</taxon>
    </lineage>
</organism>
<evidence type="ECO:0000313" key="2">
    <source>
        <dbReference type="EMBL" id="CAB4175597.1"/>
    </source>
</evidence>
<feature type="compositionally biased region" description="Polar residues" evidence="1">
    <location>
        <begin position="200"/>
        <end position="215"/>
    </location>
</feature>
<accession>A0A6J5PY66</accession>
<evidence type="ECO:0000256" key="1">
    <source>
        <dbReference type="SAM" id="MobiDB-lite"/>
    </source>
</evidence>
<name>A0A6J5PY66_9CAUD</name>
<protein>
    <submittedName>
        <fullName evidence="2">Uncharacterized protein</fullName>
    </submittedName>
</protein>
<feature type="region of interest" description="Disordered" evidence="1">
    <location>
        <begin position="139"/>
        <end position="160"/>
    </location>
</feature>
<feature type="compositionally biased region" description="Acidic residues" evidence="1">
    <location>
        <begin position="217"/>
        <end position="234"/>
    </location>
</feature>
<feature type="compositionally biased region" description="Acidic residues" evidence="1">
    <location>
        <begin position="175"/>
        <end position="185"/>
    </location>
</feature>